<accession>A0A5B6WTZ4</accession>
<proteinExistence type="predicted"/>
<evidence type="ECO:0000313" key="3">
    <source>
        <dbReference type="Proteomes" id="UP000325315"/>
    </source>
</evidence>
<evidence type="ECO:0000256" key="1">
    <source>
        <dbReference type="SAM" id="MobiDB-lite"/>
    </source>
</evidence>
<feature type="compositionally biased region" description="Polar residues" evidence="1">
    <location>
        <begin position="32"/>
        <end position="48"/>
    </location>
</feature>
<gene>
    <name evidence="2" type="ORF">EPI10_006611</name>
</gene>
<feature type="region of interest" description="Disordered" evidence="1">
    <location>
        <begin position="30"/>
        <end position="53"/>
    </location>
</feature>
<name>A0A5B6WTZ4_9ROSI</name>
<evidence type="ECO:0000313" key="2">
    <source>
        <dbReference type="EMBL" id="KAA3484534.1"/>
    </source>
</evidence>
<reference evidence="3" key="1">
    <citation type="journal article" date="2019" name="Plant Biotechnol. J.">
        <title>Genome sequencing of the Australian wild diploid species Gossypium australe highlights disease resistance and delayed gland morphogenesis.</title>
        <authorList>
            <person name="Cai Y."/>
            <person name="Cai X."/>
            <person name="Wang Q."/>
            <person name="Wang P."/>
            <person name="Zhang Y."/>
            <person name="Cai C."/>
            <person name="Xu Y."/>
            <person name="Wang K."/>
            <person name="Zhou Z."/>
            <person name="Wang C."/>
            <person name="Geng S."/>
            <person name="Li B."/>
            <person name="Dong Q."/>
            <person name="Hou Y."/>
            <person name="Wang H."/>
            <person name="Ai P."/>
            <person name="Liu Z."/>
            <person name="Yi F."/>
            <person name="Sun M."/>
            <person name="An G."/>
            <person name="Cheng J."/>
            <person name="Zhang Y."/>
            <person name="Shi Q."/>
            <person name="Xie Y."/>
            <person name="Shi X."/>
            <person name="Chang Y."/>
            <person name="Huang F."/>
            <person name="Chen Y."/>
            <person name="Hong S."/>
            <person name="Mi L."/>
            <person name="Sun Q."/>
            <person name="Zhang L."/>
            <person name="Zhou B."/>
            <person name="Peng R."/>
            <person name="Zhang X."/>
            <person name="Liu F."/>
        </authorList>
    </citation>
    <scope>NUCLEOTIDE SEQUENCE [LARGE SCALE GENOMIC DNA]</scope>
    <source>
        <strain evidence="3">cv. PA1801</strain>
    </source>
</reference>
<protein>
    <submittedName>
        <fullName evidence="2">Chaperone surA</fullName>
    </submittedName>
</protein>
<dbReference type="Proteomes" id="UP000325315">
    <property type="component" value="Unassembled WGS sequence"/>
</dbReference>
<dbReference type="OrthoDB" id="2272416at2759"/>
<dbReference type="AlphaFoldDB" id="A0A5B6WTZ4"/>
<sequence>MGVFLDQHGRVAPVLIKSFSVSGLVSKPFGASNASAPAQGTAPVQSGPETRGQGEEARQAFLQMMSNWYTEYVRANPNAQPLLPPLIPQPVPVAPQGIELVRTTKPPVNKIRKQGAKDFRANIDDDPERAEFWLESSMRVFDELSCTPEESLKCAMSLLRDSVYHWWKMLTSVVPKERVTWDFFLEEF</sequence>
<keyword evidence="3" id="KW-1185">Reference proteome</keyword>
<organism evidence="2 3">
    <name type="scientific">Gossypium australe</name>
    <dbReference type="NCBI Taxonomy" id="47621"/>
    <lineage>
        <taxon>Eukaryota</taxon>
        <taxon>Viridiplantae</taxon>
        <taxon>Streptophyta</taxon>
        <taxon>Embryophyta</taxon>
        <taxon>Tracheophyta</taxon>
        <taxon>Spermatophyta</taxon>
        <taxon>Magnoliopsida</taxon>
        <taxon>eudicotyledons</taxon>
        <taxon>Gunneridae</taxon>
        <taxon>Pentapetalae</taxon>
        <taxon>rosids</taxon>
        <taxon>malvids</taxon>
        <taxon>Malvales</taxon>
        <taxon>Malvaceae</taxon>
        <taxon>Malvoideae</taxon>
        <taxon>Gossypium</taxon>
    </lineage>
</organism>
<dbReference type="EMBL" id="SMMG02000002">
    <property type="protein sequence ID" value="KAA3484534.1"/>
    <property type="molecule type" value="Genomic_DNA"/>
</dbReference>
<comment type="caution">
    <text evidence="2">The sequence shown here is derived from an EMBL/GenBank/DDBJ whole genome shotgun (WGS) entry which is preliminary data.</text>
</comment>